<keyword evidence="6" id="KW-0460">Magnesium</keyword>
<reference evidence="8 9" key="1">
    <citation type="journal article" date="2016" name="Mol. Biol. Evol.">
        <title>Comparative Genomics of Early-Diverging Mushroom-Forming Fungi Provides Insights into the Origins of Lignocellulose Decay Capabilities.</title>
        <authorList>
            <person name="Nagy L.G."/>
            <person name="Riley R."/>
            <person name="Tritt A."/>
            <person name="Adam C."/>
            <person name="Daum C."/>
            <person name="Floudas D."/>
            <person name="Sun H."/>
            <person name="Yadav J.S."/>
            <person name="Pangilinan J."/>
            <person name="Larsson K.H."/>
            <person name="Matsuura K."/>
            <person name="Barry K."/>
            <person name="Labutti K."/>
            <person name="Kuo R."/>
            <person name="Ohm R.A."/>
            <person name="Bhattacharya S.S."/>
            <person name="Shirouzu T."/>
            <person name="Yoshinaga Y."/>
            <person name="Martin F.M."/>
            <person name="Grigoriev I.V."/>
            <person name="Hibbett D.S."/>
        </authorList>
    </citation>
    <scope>NUCLEOTIDE SEQUENCE [LARGE SCALE GENOMIC DNA]</scope>
    <source>
        <strain evidence="8 9">HHB10207 ss-3</strain>
    </source>
</reference>
<dbReference type="InterPro" id="IPR027417">
    <property type="entry name" value="P-loop_NTPase"/>
</dbReference>
<dbReference type="OrthoDB" id="5817230at2759"/>
<dbReference type="GO" id="GO:0007188">
    <property type="term" value="P:adenylate cyclase-modulating G protein-coupled receptor signaling pathway"/>
    <property type="evidence" value="ECO:0007669"/>
    <property type="project" value="TreeGrafter"/>
</dbReference>
<dbReference type="SUPFAM" id="SSF47895">
    <property type="entry name" value="Transducin (alpha subunit), insertion domain"/>
    <property type="match status" value="1"/>
</dbReference>
<keyword evidence="9" id="KW-1185">Reference proteome</keyword>
<evidence type="ECO:0000313" key="9">
    <source>
        <dbReference type="Proteomes" id="UP000076798"/>
    </source>
</evidence>
<dbReference type="PANTHER" id="PTHR10218:SF360">
    <property type="entry name" value="GUANINE NUCLEOTIDE-BINDING PROTEIN SUBUNIT ALPHA HOMOLOG"/>
    <property type="match status" value="1"/>
</dbReference>
<organism evidence="8 9">
    <name type="scientific">Sistotremastrum suecicum HHB10207 ss-3</name>
    <dbReference type="NCBI Taxonomy" id="1314776"/>
    <lineage>
        <taxon>Eukaryota</taxon>
        <taxon>Fungi</taxon>
        <taxon>Dikarya</taxon>
        <taxon>Basidiomycota</taxon>
        <taxon>Agaricomycotina</taxon>
        <taxon>Agaricomycetes</taxon>
        <taxon>Sistotremastrales</taxon>
        <taxon>Sistotremastraceae</taxon>
        <taxon>Sistotremastrum</taxon>
    </lineage>
</organism>
<accession>A0A166GA82</accession>
<dbReference type="GO" id="GO:0001664">
    <property type="term" value="F:G protein-coupled receptor binding"/>
    <property type="evidence" value="ECO:0007669"/>
    <property type="project" value="TreeGrafter"/>
</dbReference>
<protein>
    <submittedName>
        <fullName evidence="8">G-alpha-domain-containing protein</fullName>
    </submittedName>
</protein>
<evidence type="ECO:0000256" key="6">
    <source>
        <dbReference type="PIRSR" id="PIRSR601019-2"/>
    </source>
</evidence>
<evidence type="ECO:0000256" key="1">
    <source>
        <dbReference type="ARBA" id="ARBA00022723"/>
    </source>
</evidence>
<dbReference type="GO" id="GO:0005834">
    <property type="term" value="C:heterotrimeric G-protein complex"/>
    <property type="evidence" value="ECO:0007669"/>
    <property type="project" value="TreeGrafter"/>
</dbReference>
<feature type="binding site" evidence="5">
    <location>
        <begin position="248"/>
        <end position="249"/>
    </location>
    <ligand>
        <name>GTP</name>
        <dbReference type="ChEBI" id="CHEBI:37565"/>
    </ligand>
</feature>
<evidence type="ECO:0000256" key="3">
    <source>
        <dbReference type="ARBA" id="ARBA00023134"/>
    </source>
</evidence>
<dbReference type="GO" id="GO:0046872">
    <property type="term" value="F:metal ion binding"/>
    <property type="evidence" value="ECO:0007669"/>
    <property type="project" value="UniProtKB-KW"/>
</dbReference>
<evidence type="ECO:0000256" key="7">
    <source>
        <dbReference type="SAM" id="MobiDB-lite"/>
    </source>
</evidence>
<dbReference type="GO" id="GO:0005525">
    <property type="term" value="F:GTP binding"/>
    <property type="evidence" value="ECO:0007669"/>
    <property type="project" value="UniProtKB-KW"/>
</dbReference>
<dbReference type="PANTHER" id="PTHR10218">
    <property type="entry name" value="GTP-BINDING PROTEIN ALPHA SUBUNIT"/>
    <property type="match status" value="1"/>
</dbReference>
<dbReference type="FunFam" id="3.40.50.300:FF:000692">
    <property type="entry name" value="Guanine nucleotide-binding protein subunit alpha"/>
    <property type="match status" value="1"/>
</dbReference>
<feature type="region of interest" description="Disordered" evidence="7">
    <location>
        <begin position="1"/>
        <end position="31"/>
    </location>
</feature>
<dbReference type="CDD" id="cd00066">
    <property type="entry name" value="G-alpha"/>
    <property type="match status" value="1"/>
</dbReference>
<sequence>MMRSANGYETRNTDPFSSMTRPPPGETSAERDVRIIDQVEARRISDQIDEQIRIEREQIRKRVTTRQEVKVLLLGQAESGKSTLQKQFQLAWSTMDQERPSWRPVVYFNVINAVRIILDELEFEFAHEQHEPSSPWVDPHSGWQGQLSTLRTRLWPLVSSEQSLATELRGSVAVSGNKPGVFVKSGWLALTGSEARRPQNERRGMYNGPDPHDLVTRLLAASQADIEELWLHASVRTLLRTRKLKLEDSAAFFLDSVSRIASPDYIPSVDDILRVRLQTLGVVEHSFNINLGGRAVNWMLYDVGGARGQRHSWAPYFDDANAIIFLAPISAYDQYLEEDYRTNRIDDSLQLFTTICSNKLLRSCHLILLLNKTDVLRTKLAAGIKVKKYITSYGNRPNDYEEVAEYFRAHFMQVHRRNDIGKRVLFTHFTSTIDTKSTQKIISNVRDSILHDAMTQSHLV</sequence>
<dbReference type="InterPro" id="IPR001019">
    <property type="entry name" value="Gprotein_alpha_su"/>
</dbReference>
<evidence type="ECO:0000256" key="5">
    <source>
        <dbReference type="PIRSR" id="PIRSR601019-1"/>
    </source>
</evidence>
<dbReference type="SMART" id="SM00275">
    <property type="entry name" value="G_alpha"/>
    <property type="match status" value="1"/>
</dbReference>
<dbReference type="Gene3D" id="3.40.50.300">
    <property type="entry name" value="P-loop containing nucleotide triphosphate hydrolases"/>
    <property type="match status" value="2"/>
</dbReference>
<dbReference type="GO" id="GO:0003924">
    <property type="term" value="F:GTPase activity"/>
    <property type="evidence" value="ECO:0007669"/>
    <property type="project" value="InterPro"/>
</dbReference>
<dbReference type="STRING" id="1314776.A0A166GA82"/>
<feature type="binding site" evidence="5">
    <location>
        <begin position="273"/>
        <end position="279"/>
    </location>
    <ligand>
        <name>GTP</name>
        <dbReference type="ChEBI" id="CHEBI:37565"/>
    </ligand>
</feature>
<dbReference type="EMBL" id="KV428021">
    <property type="protein sequence ID" value="KZT41471.1"/>
    <property type="molecule type" value="Genomic_DNA"/>
</dbReference>
<evidence type="ECO:0000313" key="8">
    <source>
        <dbReference type="EMBL" id="KZT41471.1"/>
    </source>
</evidence>
<dbReference type="PRINTS" id="PR00318">
    <property type="entry name" value="GPROTEINA"/>
</dbReference>
<feature type="binding site" evidence="6">
    <location>
        <position position="279"/>
    </location>
    <ligand>
        <name>Mg(2+)</name>
        <dbReference type="ChEBI" id="CHEBI:18420"/>
    </ligand>
</feature>
<keyword evidence="3 5" id="KW-0342">GTP-binding</keyword>
<dbReference type="GO" id="GO:0031683">
    <property type="term" value="F:G-protein beta/gamma-subunit complex binding"/>
    <property type="evidence" value="ECO:0007669"/>
    <property type="project" value="InterPro"/>
</dbReference>
<proteinExistence type="predicted"/>
<dbReference type="SUPFAM" id="SSF52540">
    <property type="entry name" value="P-loop containing nucleoside triphosphate hydrolases"/>
    <property type="match status" value="1"/>
</dbReference>
<dbReference type="Pfam" id="PF00503">
    <property type="entry name" value="G-alpha"/>
    <property type="match status" value="1"/>
</dbReference>
<feature type="compositionally biased region" description="Polar residues" evidence="7">
    <location>
        <begin position="7"/>
        <end position="20"/>
    </location>
</feature>
<evidence type="ECO:0000256" key="2">
    <source>
        <dbReference type="ARBA" id="ARBA00022741"/>
    </source>
</evidence>
<dbReference type="InterPro" id="IPR011025">
    <property type="entry name" value="GproteinA_insert"/>
</dbReference>
<keyword evidence="2 5" id="KW-0547">Nucleotide-binding</keyword>
<keyword evidence="1 6" id="KW-0479">Metal-binding</keyword>
<keyword evidence="4" id="KW-0807">Transducer</keyword>
<feature type="binding site" evidence="5">
    <location>
        <begin position="371"/>
        <end position="374"/>
    </location>
    <ligand>
        <name>GTP</name>
        <dbReference type="ChEBI" id="CHEBI:37565"/>
    </ligand>
</feature>
<name>A0A166GA82_9AGAM</name>
<dbReference type="PROSITE" id="PS51882">
    <property type="entry name" value="G_ALPHA"/>
    <property type="match status" value="1"/>
</dbReference>
<dbReference type="GO" id="GO:0005737">
    <property type="term" value="C:cytoplasm"/>
    <property type="evidence" value="ECO:0007669"/>
    <property type="project" value="TreeGrafter"/>
</dbReference>
<dbReference type="Proteomes" id="UP000076798">
    <property type="component" value="Unassembled WGS sequence"/>
</dbReference>
<gene>
    <name evidence="8" type="ORF">SISSUDRAFT_1042834</name>
</gene>
<evidence type="ECO:0000256" key="4">
    <source>
        <dbReference type="ARBA" id="ARBA00023224"/>
    </source>
</evidence>
<dbReference type="AlphaFoldDB" id="A0A166GA82"/>